<gene>
    <name evidence="2" type="ORF">HWN36_10065</name>
</gene>
<dbReference type="SUPFAM" id="SSF51658">
    <property type="entry name" value="Xylose isomerase-like"/>
    <property type="match status" value="1"/>
</dbReference>
<dbReference type="GO" id="GO:0016853">
    <property type="term" value="F:isomerase activity"/>
    <property type="evidence" value="ECO:0007669"/>
    <property type="project" value="UniProtKB-KW"/>
</dbReference>
<feature type="domain" description="Xylose isomerase-like TIM barrel" evidence="1">
    <location>
        <begin position="21"/>
        <end position="261"/>
    </location>
</feature>
<dbReference type="PANTHER" id="PTHR12110">
    <property type="entry name" value="HYDROXYPYRUVATE ISOMERASE"/>
    <property type="match status" value="1"/>
</dbReference>
<protein>
    <submittedName>
        <fullName evidence="2">Sugar phosphate isomerase/epimerase</fullName>
    </submittedName>
</protein>
<evidence type="ECO:0000313" key="2">
    <source>
        <dbReference type="EMBL" id="NVO67645.1"/>
    </source>
</evidence>
<dbReference type="AlphaFoldDB" id="A0A7K4HQU1"/>
<proteinExistence type="predicted"/>
<reference evidence="2 3" key="1">
    <citation type="submission" date="2020-06" db="EMBL/GenBank/DDBJ databases">
        <title>Methanofollis fontis sp. nov., a methanogen isolated from marine sediments near a cold seep at Four-Way Closure Ridge offshore southwestern Taiwan.</title>
        <authorList>
            <person name="Chen S.-C."/>
            <person name="Teng N.-H."/>
            <person name="Lin Y.-S."/>
            <person name="Lai M.-C."/>
            <person name="Chen H.-H."/>
            <person name="Wang C.-C."/>
        </authorList>
    </citation>
    <scope>NUCLEOTIDE SEQUENCE [LARGE SCALE GENOMIC DNA]</scope>
    <source>
        <strain evidence="2 3">DSM 2702</strain>
    </source>
</reference>
<evidence type="ECO:0000313" key="3">
    <source>
        <dbReference type="Proteomes" id="UP000570823"/>
    </source>
</evidence>
<sequence>MVRLAVSSMFFHEYPIDEIFASVDEAGLTGIEFWIETPHFWLRDLPTGDLNAAVHAHPSLAPITVHAPVLDLNPCSINPRVAAASQQYAVEAVALAEEAGATVVTVHPGRRTAKRTPSAYDYERFEIYLARLHEAAKGRRVRVAIENMEPKVNSLLCTPEGVREVLDANPWLDFTLDVAHAMSLSTGEVYRYIDLCIDRIANVHLSVVENGKMHLPVMGSRAAAAIVRALSRAGYDGCLTLEIEDRNFAHPLSLEEKISLLQDERTFLEGCLS</sequence>
<evidence type="ECO:0000259" key="1">
    <source>
        <dbReference type="Pfam" id="PF01261"/>
    </source>
</evidence>
<accession>A0A7K4HQU1</accession>
<dbReference type="Proteomes" id="UP000570823">
    <property type="component" value="Unassembled WGS sequence"/>
</dbReference>
<dbReference type="InterPro" id="IPR013022">
    <property type="entry name" value="Xyl_isomerase-like_TIM-brl"/>
</dbReference>
<dbReference type="PANTHER" id="PTHR12110:SF21">
    <property type="entry name" value="XYLOSE ISOMERASE-LIKE TIM BARREL DOMAIN-CONTAINING PROTEIN"/>
    <property type="match status" value="1"/>
</dbReference>
<dbReference type="Pfam" id="PF01261">
    <property type="entry name" value="AP_endonuc_2"/>
    <property type="match status" value="1"/>
</dbReference>
<organism evidence="2 3">
    <name type="scientific">Methanofollis tationis</name>
    <dbReference type="NCBI Taxonomy" id="81417"/>
    <lineage>
        <taxon>Archaea</taxon>
        <taxon>Methanobacteriati</taxon>
        <taxon>Methanobacteriota</taxon>
        <taxon>Stenosarchaea group</taxon>
        <taxon>Methanomicrobia</taxon>
        <taxon>Methanomicrobiales</taxon>
        <taxon>Methanomicrobiaceae</taxon>
        <taxon>Methanofollis</taxon>
    </lineage>
</organism>
<name>A0A7K4HQU1_9EURY</name>
<dbReference type="EMBL" id="JABXWR010000001">
    <property type="protein sequence ID" value="NVO67645.1"/>
    <property type="molecule type" value="Genomic_DNA"/>
</dbReference>
<dbReference type="InterPro" id="IPR050312">
    <property type="entry name" value="IolE/XylAMocC-like"/>
</dbReference>
<comment type="caution">
    <text evidence="2">The sequence shown here is derived from an EMBL/GenBank/DDBJ whole genome shotgun (WGS) entry which is preliminary data.</text>
</comment>
<dbReference type="Gene3D" id="3.20.20.150">
    <property type="entry name" value="Divalent-metal-dependent TIM barrel enzymes"/>
    <property type="match status" value="1"/>
</dbReference>
<dbReference type="OrthoDB" id="59344at2157"/>
<dbReference type="InterPro" id="IPR036237">
    <property type="entry name" value="Xyl_isomerase-like_sf"/>
</dbReference>
<keyword evidence="3" id="KW-1185">Reference proteome</keyword>
<keyword evidence="2" id="KW-0413">Isomerase</keyword>